<dbReference type="SMR" id="A0A494K842"/>
<dbReference type="SMART" id="SM00479">
    <property type="entry name" value="EXOIII"/>
    <property type="match status" value="1"/>
</dbReference>
<dbReference type="RefSeq" id="WP_001258365.1">
    <property type="nucleotide sequence ID" value="NZ_BFFS01000036.1"/>
</dbReference>
<keyword evidence="3" id="KW-0269">Exonuclease</keyword>
<organism evidence="4">
    <name type="scientific">Escherichia coli</name>
    <dbReference type="NCBI Taxonomy" id="562"/>
    <lineage>
        <taxon>Bacteria</taxon>
        <taxon>Pseudomonadati</taxon>
        <taxon>Pseudomonadota</taxon>
        <taxon>Gammaproteobacteria</taxon>
        <taxon>Enterobacterales</taxon>
        <taxon>Enterobacteriaceae</taxon>
        <taxon>Escherichia</taxon>
    </lineage>
</organism>
<evidence type="ECO:0000256" key="1">
    <source>
        <dbReference type="ARBA" id="ARBA00022722"/>
    </source>
</evidence>
<keyword evidence="1" id="KW-0540">Nuclease</keyword>
<name>A0A494K842_ECOLX</name>
<dbReference type="InterPro" id="IPR036397">
    <property type="entry name" value="RNaseH_sf"/>
</dbReference>
<dbReference type="GO" id="GO:0006259">
    <property type="term" value="P:DNA metabolic process"/>
    <property type="evidence" value="ECO:0007669"/>
    <property type="project" value="UniProtKB-ARBA"/>
</dbReference>
<dbReference type="Pfam" id="PF00929">
    <property type="entry name" value="RNase_T"/>
    <property type="match status" value="1"/>
</dbReference>
<dbReference type="Gene3D" id="3.30.420.10">
    <property type="entry name" value="Ribonuclease H-like superfamily/Ribonuclease H"/>
    <property type="match status" value="1"/>
</dbReference>
<dbReference type="CDD" id="cd06127">
    <property type="entry name" value="DEDDh"/>
    <property type="match status" value="1"/>
</dbReference>
<dbReference type="SUPFAM" id="SSF53098">
    <property type="entry name" value="Ribonuclease H-like"/>
    <property type="match status" value="1"/>
</dbReference>
<gene>
    <name evidence="4" type="primary">rnt_1</name>
    <name evidence="4" type="ORF">BvCmsH19A_00963</name>
</gene>
<dbReference type="GO" id="GO:0005829">
    <property type="term" value="C:cytosol"/>
    <property type="evidence" value="ECO:0007669"/>
    <property type="project" value="TreeGrafter"/>
</dbReference>
<protein>
    <submittedName>
        <fullName evidence="4">Ribonuclease T</fullName>
    </submittedName>
</protein>
<dbReference type="PANTHER" id="PTHR30231:SF4">
    <property type="entry name" value="PROTEIN NEN2"/>
    <property type="match status" value="1"/>
</dbReference>
<dbReference type="InterPro" id="IPR013520">
    <property type="entry name" value="Ribonucl_H"/>
</dbReference>
<sequence length="187" mass="21193">MRTDKEIFVSVDVETSGPIPGKYSMLSIGACVAFEPSKQFSCYLKPISEDFIPAAMEVTGLSLEKLHVDGLDPVDAMVQFKEWINSVVKEDETVVFVGFNASFDWSFINYYFHVYLGDNPFGIAALDIKSMYFGVSHASWRLTRSSEIAKVVKPETYGDHDALHDARYQAELFRLIDKLSEKKKLDR</sequence>
<dbReference type="InterPro" id="IPR012337">
    <property type="entry name" value="RNaseH-like_sf"/>
</dbReference>
<keyword evidence="2" id="KW-0378">Hydrolase</keyword>
<accession>A0A494K842</accession>
<evidence type="ECO:0000256" key="3">
    <source>
        <dbReference type="ARBA" id="ARBA00022839"/>
    </source>
</evidence>
<evidence type="ECO:0000313" key="4">
    <source>
        <dbReference type="EMBL" id="GCG56691.1"/>
    </source>
</evidence>
<proteinExistence type="predicted"/>
<dbReference type="AlphaFoldDB" id="A0A494K842"/>
<reference evidence="4" key="1">
    <citation type="submission" date="2018-11" db="EMBL/GenBank/DDBJ databases">
        <title>Draft genome sequence of commensal E.coli strains.</title>
        <authorList>
            <person name="Arimizu Y."/>
            <person name="Hayashi T."/>
            <person name="Ogura Y."/>
        </authorList>
    </citation>
    <scope>NUCLEOTIDE SEQUENCE</scope>
    <source>
        <strain evidence="4">39-H19-A</strain>
    </source>
</reference>
<comment type="caution">
    <text evidence="4">The sequence shown here is derived from an EMBL/GenBank/DDBJ whole genome shotgun (WGS) entry which is preliminary data.</text>
</comment>
<dbReference type="GO" id="GO:0003676">
    <property type="term" value="F:nucleic acid binding"/>
    <property type="evidence" value="ECO:0007669"/>
    <property type="project" value="InterPro"/>
</dbReference>
<dbReference type="PANTHER" id="PTHR30231">
    <property type="entry name" value="DNA POLYMERASE III SUBUNIT EPSILON"/>
    <property type="match status" value="1"/>
</dbReference>
<evidence type="ECO:0000256" key="2">
    <source>
        <dbReference type="ARBA" id="ARBA00022801"/>
    </source>
</evidence>
<dbReference type="EMBL" id="BICW01000011">
    <property type="protein sequence ID" value="GCG56691.1"/>
    <property type="molecule type" value="Genomic_DNA"/>
</dbReference>
<dbReference type="GO" id="GO:0008408">
    <property type="term" value="F:3'-5' exonuclease activity"/>
    <property type="evidence" value="ECO:0007669"/>
    <property type="project" value="TreeGrafter"/>
</dbReference>